<proteinExistence type="predicted"/>
<evidence type="ECO:0000259" key="6">
    <source>
        <dbReference type="PROSITE" id="PS51918"/>
    </source>
</evidence>
<dbReference type="InterPro" id="IPR013785">
    <property type="entry name" value="Aldolase_TIM"/>
</dbReference>
<sequence>MAGSPWGLSTTGVARGAGDRGAGPVSGVRVGEGAALRDFRVHRYVNAFCPHCDQEAPDRPLEEVRRLSGWLADRGGKIYLERGCPDHGFVRTLYDESAEILRYLEEWTAPTKEHTADVTGNFKPVPSAYADGLPQMQTQHTCILLEDITDHCNLRCPTCFAESAPQLAATAPLEQVLASIDTRLSRENNRLDVLMISGGEPTLHPQFEELLEAAVARPIVRILVNTNGLRIARDDALLALLKRHRERVEVYLQFDGLTAQASRHHRGADLRRFKETAIRRLSENGIFTTLTMTAALGVNDDEIGAVLDLGLATPYVGGVTIQPVFGSGRSAGIDAMDRLTHTGVLSRLGPQTDGRVTWRDLTALPCSHPHCCSVGYLLRDDSGEWKSLVQLIGPDRLKEFLDLEPDVLANRIADQELPAHLRRVVKDSLLDLLSEQSSLSHPDIGSLWRDICTNCDIGIGTLTRLASAQLPGGQARLRAMLGERVLRVTVKPFMDINTMIEERLTQCCVHVATVNEQDASHQCAPFCAVQAWAPLSRTRISTSTGGRANLLEVTP</sequence>
<dbReference type="InterPro" id="IPR056488">
    <property type="entry name" value="Zn_ribbon_HMPTM"/>
</dbReference>
<name>A0A516GB34_9MICO</name>
<evidence type="ECO:0000256" key="3">
    <source>
        <dbReference type="ARBA" id="ARBA00023004"/>
    </source>
</evidence>
<keyword evidence="4" id="KW-0411">Iron-sulfur</keyword>
<accession>A0A516GB34</accession>
<keyword evidence="3" id="KW-0408">Iron</keyword>
<dbReference type="PANTHER" id="PTHR43306">
    <property type="entry name" value="7,8-DIHYDRO-6-HYDROXYMETHYLPTERIN DIMETHYLTRANSFERASE"/>
    <property type="match status" value="1"/>
</dbReference>
<dbReference type="PANTHER" id="PTHR43306:SF1">
    <property type="entry name" value="7,8-DIHYDRO-6-HYDROXYMETHYLPTERIN DIMETHYLTRANSFERASE"/>
    <property type="match status" value="1"/>
</dbReference>
<organism evidence="7 8">
    <name type="scientific">Ornithinimicrobium ciconiae</name>
    <dbReference type="NCBI Taxonomy" id="2594265"/>
    <lineage>
        <taxon>Bacteria</taxon>
        <taxon>Bacillati</taxon>
        <taxon>Actinomycetota</taxon>
        <taxon>Actinomycetes</taxon>
        <taxon>Micrococcales</taxon>
        <taxon>Ornithinimicrobiaceae</taxon>
        <taxon>Ornithinimicrobium</taxon>
    </lineage>
</organism>
<evidence type="ECO:0000256" key="5">
    <source>
        <dbReference type="SAM" id="MobiDB-lite"/>
    </source>
</evidence>
<feature type="domain" description="Radical SAM core" evidence="6">
    <location>
        <begin position="137"/>
        <end position="355"/>
    </location>
</feature>
<dbReference type="KEGG" id="orz:FNH13_10720"/>
<keyword evidence="1" id="KW-0949">S-adenosyl-L-methionine</keyword>
<dbReference type="GO" id="GO:0051536">
    <property type="term" value="F:iron-sulfur cluster binding"/>
    <property type="evidence" value="ECO:0007669"/>
    <property type="project" value="UniProtKB-KW"/>
</dbReference>
<reference evidence="7 8" key="1">
    <citation type="submission" date="2019-07" db="EMBL/GenBank/DDBJ databases">
        <title>complete genome sequencing of Ornithinimicrobium sp. H23M54.</title>
        <authorList>
            <person name="Bae J.-W."/>
            <person name="Lee S.-Y."/>
        </authorList>
    </citation>
    <scope>NUCLEOTIDE SEQUENCE [LARGE SCALE GENOMIC DNA]</scope>
    <source>
        <strain evidence="7 8">H23M54</strain>
    </source>
</reference>
<gene>
    <name evidence="7" type="ORF">FNH13_10720</name>
</gene>
<evidence type="ECO:0000256" key="1">
    <source>
        <dbReference type="ARBA" id="ARBA00022691"/>
    </source>
</evidence>
<dbReference type="SFLD" id="SFLDG01067">
    <property type="entry name" value="SPASM/twitch_domain_containing"/>
    <property type="match status" value="1"/>
</dbReference>
<dbReference type="AlphaFoldDB" id="A0A516GB34"/>
<dbReference type="PROSITE" id="PS51918">
    <property type="entry name" value="RADICAL_SAM"/>
    <property type="match status" value="1"/>
</dbReference>
<dbReference type="SUPFAM" id="SSF102114">
    <property type="entry name" value="Radical SAM enzymes"/>
    <property type="match status" value="1"/>
</dbReference>
<dbReference type="CDD" id="cd01335">
    <property type="entry name" value="Radical_SAM"/>
    <property type="match status" value="1"/>
</dbReference>
<dbReference type="InterPro" id="IPR058240">
    <property type="entry name" value="rSAM_sf"/>
</dbReference>
<evidence type="ECO:0000256" key="4">
    <source>
        <dbReference type="ARBA" id="ARBA00023014"/>
    </source>
</evidence>
<dbReference type="EMBL" id="CP041616">
    <property type="protein sequence ID" value="QDO88736.1"/>
    <property type="molecule type" value="Genomic_DNA"/>
</dbReference>
<keyword evidence="8" id="KW-1185">Reference proteome</keyword>
<evidence type="ECO:0000256" key="2">
    <source>
        <dbReference type="ARBA" id="ARBA00022723"/>
    </source>
</evidence>
<dbReference type="GO" id="GO:0003824">
    <property type="term" value="F:catalytic activity"/>
    <property type="evidence" value="ECO:0007669"/>
    <property type="project" value="InterPro"/>
</dbReference>
<dbReference type="Proteomes" id="UP000315395">
    <property type="component" value="Chromosome"/>
</dbReference>
<protein>
    <submittedName>
        <fullName evidence="7">Radical SAM protein</fullName>
    </submittedName>
</protein>
<evidence type="ECO:0000313" key="8">
    <source>
        <dbReference type="Proteomes" id="UP000315395"/>
    </source>
</evidence>
<dbReference type="InterPro" id="IPR007197">
    <property type="entry name" value="rSAM"/>
</dbReference>
<dbReference type="Gene3D" id="3.20.20.70">
    <property type="entry name" value="Aldolase class I"/>
    <property type="match status" value="1"/>
</dbReference>
<dbReference type="Pfam" id="PF04055">
    <property type="entry name" value="Radical_SAM"/>
    <property type="match status" value="1"/>
</dbReference>
<dbReference type="GO" id="GO:0046872">
    <property type="term" value="F:metal ion binding"/>
    <property type="evidence" value="ECO:0007669"/>
    <property type="project" value="UniProtKB-KW"/>
</dbReference>
<dbReference type="OrthoDB" id="9782387at2"/>
<dbReference type="InterPro" id="IPR034474">
    <property type="entry name" value="Methyltransferase_Class_D"/>
</dbReference>
<dbReference type="Pfam" id="PF23545">
    <property type="entry name" value="Zn_ribbon_HMPTM"/>
    <property type="match status" value="1"/>
</dbReference>
<dbReference type="SFLD" id="SFLDS00029">
    <property type="entry name" value="Radical_SAM"/>
    <property type="match status" value="1"/>
</dbReference>
<keyword evidence="2" id="KW-0479">Metal-binding</keyword>
<dbReference type="SFLD" id="SFLDG01100">
    <property type="entry name" value="methyltransferase_(Class_D)"/>
    <property type="match status" value="1"/>
</dbReference>
<feature type="region of interest" description="Disordered" evidence="5">
    <location>
        <begin position="1"/>
        <end position="25"/>
    </location>
</feature>
<evidence type="ECO:0000313" key="7">
    <source>
        <dbReference type="EMBL" id="QDO88736.1"/>
    </source>
</evidence>